<evidence type="ECO:0000259" key="8">
    <source>
        <dbReference type="PROSITE" id="PS50850"/>
    </source>
</evidence>
<evidence type="ECO:0000256" key="7">
    <source>
        <dbReference type="SAM" id="Phobius"/>
    </source>
</evidence>
<feature type="transmembrane region" description="Helical" evidence="7">
    <location>
        <begin position="412"/>
        <end position="430"/>
    </location>
</feature>
<dbReference type="EMBL" id="GALX01002772">
    <property type="protein sequence ID" value="JAB65694.1"/>
    <property type="molecule type" value="Transcribed_RNA"/>
</dbReference>
<dbReference type="PANTHER" id="PTHR23511:SF34">
    <property type="entry name" value="SYNAPTIC VESICLE GLYCOPROTEIN 2"/>
    <property type="match status" value="1"/>
</dbReference>
<dbReference type="KEGG" id="agb:108916942"/>
<dbReference type="OrthoDB" id="3936150at2759"/>
<protein>
    <submittedName>
        <fullName evidence="9">Synaptic vesicle glycoprotein</fullName>
    </submittedName>
</protein>
<feature type="transmembrane region" description="Helical" evidence="7">
    <location>
        <begin position="235"/>
        <end position="256"/>
    </location>
</feature>
<evidence type="ECO:0000256" key="2">
    <source>
        <dbReference type="ARBA" id="ARBA00008335"/>
    </source>
</evidence>
<dbReference type="FunFam" id="1.20.1250.20:FF:000232">
    <property type="entry name" value="Organic cation/carnitine transporter 7"/>
    <property type="match status" value="1"/>
</dbReference>
<feature type="transmembrane region" description="Helical" evidence="7">
    <location>
        <begin position="437"/>
        <end position="457"/>
    </location>
</feature>
<keyword evidence="3" id="KW-0813">Transport</keyword>
<feature type="transmembrane region" description="Helical" evidence="7">
    <location>
        <begin position="109"/>
        <end position="126"/>
    </location>
</feature>
<accession>V5GNJ1</accession>
<dbReference type="AlphaFoldDB" id="V5GNJ1"/>
<feature type="transmembrane region" description="Helical" evidence="7">
    <location>
        <begin position="496"/>
        <end position="519"/>
    </location>
</feature>
<dbReference type="InterPro" id="IPR011701">
    <property type="entry name" value="MFS"/>
</dbReference>
<organism evidence="9">
    <name type="scientific">Anoplophora glabripennis</name>
    <name type="common">Asian longhorn beetle</name>
    <name type="synonym">Anoplophora nobilis</name>
    <dbReference type="NCBI Taxonomy" id="217634"/>
    <lineage>
        <taxon>Eukaryota</taxon>
        <taxon>Metazoa</taxon>
        <taxon>Ecdysozoa</taxon>
        <taxon>Arthropoda</taxon>
        <taxon>Hexapoda</taxon>
        <taxon>Insecta</taxon>
        <taxon>Pterygota</taxon>
        <taxon>Neoptera</taxon>
        <taxon>Endopterygota</taxon>
        <taxon>Coleoptera</taxon>
        <taxon>Polyphaga</taxon>
        <taxon>Cucujiformia</taxon>
        <taxon>Chrysomeloidea</taxon>
        <taxon>Cerambycidae</taxon>
        <taxon>Lamiinae</taxon>
        <taxon>Lamiini</taxon>
        <taxon>Anoplophora</taxon>
    </lineage>
</organism>
<reference evidence="9" key="1">
    <citation type="submission" date="2013-07" db="EMBL/GenBank/DDBJ databases">
        <title>Midgut Transcriptome Profiling of Anoplphora glabripennis, a Lignocellulose Degrading, Wood-Boring Cerambycid.</title>
        <authorList>
            <person name="Scully E.D."/>
            <person name="Hoover K."/>
            <person name="Carlson J.E."/>
            <person name="Tien M."/>
            <person name="Geib S.M."/>
        </authorList>
    </citation>
    <scope>NUCLEOTIDE SEQUENCE</scope>
</reference>
<proteinExistence type="inferred from homology"/>
<evidence type="ECO:0000256" key="4">
    <source>
        <dbReference type="ARBA" id="ARBA00022692"/>
    </source>
</evidence>
<feature type="transmembrane region" description="Helical" evidence="7">
    <location>
        <begin position="339"/>
        <end position="361"/>
    </location>
</feature>
<dbReference type="PANTHER" id="PTHR23511">
    <property type="entry name" value="SYNAPTIC VESICLE GLYCOPROTEIN 2"/>
    <property type="match status" value="1"/>
</dbReference>
<dbReference type="Pfam" id="PF07690">
    <property type="entry name" value="MFS_1"/>
    <property type="match status" value="1"/>
</dbReference>
<keyword evidence="4 7" id="KW-0812">Transmembrane</keyword>
<feature type="transmembrane region" description="Helical" evidence="7">
    <location>
        <begin position="463"/>
        <end position="484"/>
    </location>
</feature>
<dbReference type="InterPro" id="IPR005828">
    <property type="entry name" value="MFS_sugar_transport-like"/>
</dbReference>
<evidence type="ECO:0000256" key="3">
    <source>
        <dbReference type="ARBA" id="ARBA00022448"/>
    </source>
</evidence>
<evidence type="ECO:0000256" key="1">
    <source>
        <dbReference type="ARBA" id="ARBA00004141"/>
    </source>
</evidence>
<dbReference type="SUPFAM" id="SSF103473">
    <property type="entry name" value="MFS general substrate transporter"/>
    <property type="match status" value="1"/>
</dbReference>
<dbReference type="PROSITE" id="PS00217">
    <property type="entry name" value="SUGAR_TRANSPORT_2"/>
    <property type="match status" value="1"/>
</dbReference>
<dbReference type="GeneID" id="108916942"/>
<feature type="transmembrane region" description="Helical" evidence="7">
    <location>
        <begin position="161"/>
        <end position="184"/>
    </location>
</feature>
<comment type="subcellular location">
    <subcellularLocation>
        <location evidence="1">Membrane</location>
        <topology evidence="1">Multi-pass membrane protein</topology>
    </subcellularLocation>
</comment>
<feature type="domain" description="Major facilitator superfamily (MFS) profile" evidence="8">
    <location>
        <begin position="70"/>
        <end position="549"/>
    </location>
</feature>
<comment type="similarity">
    <text evidence="2">Belongs to the major facilitator superfamily.</text>
</comment>
<dbReference type="InterPro" id="IPR020846">
    <property type="entry name" value="MFS_dom"/>
</dbReference>
<dbReference type="PROSITE" id="PS00216">
    <property type="entry name" value="SUGAR_TRANSPORT_1"/>
    <property type="match status" value="1"/>
</dbReference>
<keyword evidence="5 7" id="KW-1133">Transmembrane helix</keyword>
<dbReference type="InterPro" id="IPR005829">
    <property type="entry name" value="Sugar_transporter_CS"/>
</dbReference>
<evidence type="ECO:0000313" key="9">
    <source>
        <dbReference type="EMBL" id="JAB65694.1"/>
    </source>
</evidence>
<dbReference type="GO" id="GO:0022857">
    <property type="term" value="F:transmembrane transporter activity"/>
    <property type="evidence" value="ECO:0007669"/>
    <property type="project" value="InterPro"/>
</dbReference>
<gene>
    <name evidence="9" type="primary">SV2B</name>
</gene>
<feature type="transmembrane region" description="Helical" evidence="7">
    <location>
        <begin position="525"/>
        <end position="544"/>
    </location>
</feature>
<feature type="transmembrane region" description="Helical" evidence="7">
    <location>
        <begin position="196"/>
        <end position="215"/>
    </location>
</feature>
<dbReference type="Pfam" id="PF00083">
    <property type="entry name" value="Sugar_tr"/>
    <property type="match status" value="1"/>
</dbReference>
<sequence>MVEGEPPLKHKQDCDVKDERVLNGRGSKDLELGTLGTKELTKVASDVGKSSDKADFEQAIELTKYGKFHYILLAICGFVSTSEEMDVISMSFILPAAQCDLNLNTQTKGWLNSIIFVGMMAGAYTWGSVADSLGRKKVLIVSSFMNAICIVASSFSQSYELFMLFRFLNGAALGGSGPVIWSYFAEFQPKSKRGSMLSFMAAFWTLGNLFVAGLAQAIIPTNIGFETNGFVYNSWRIFLLVCALPSFIVAGLLCYLPESPKFLLSQGRSEEAIAIFRYIYRVNTGNDCDDYPVKHLIYEEEILTVEEKEKIAKRGKYKNMIIDILDNSKQLFVSPILKYTIISITINFTFHIGYYGLMMWFPELFNRFDKYGAAYPGESAGVCQVTDFVVSQGSQGGEKCIREISFNVFMESLITVAAALPSNIVAVLLMDRLGRKFFLVFSTVSAGLCSASMYFVYNKTHNLIVSATFSGVISCGNAALDCLITEIFPTNLRATGIAISMVAARLGGIIGNIVIATLLDMYCPAPTFIVAALLIGGGLLCLFLPNTTREPLS</sequence>
<dbReference type="Gene3D" id="1.20.1250.20">
    <property type="entry name" value="MFS general substrate transporter like domains"/>
    <property type="match status" value="1"/>
</dbReference>
<dbReference type="PROSITE" id="PS50850">
    <property type="entry name" value="MFS"/>
    <property type="match status" value="1"/>
</dbReference>
<evidence type="ECO:0000256" key="5">
    <source>
        <dbReference type="ARBA" id="ARBA00022989"/>
    </source>
</evidence>
<name>V5GNJ1_ANOGL</name>
<keyword evidence="6 7" id="KW-0472">Membrane</keyword>
<dbReference type="InterPro" id="IPR036259">
    <property type="entry name" value="MFS_trans_sf"/>
</dbReference>
<dbReference type="GO" id="GO:0016020">
    <property type="term" value="C:membrane"/>
    <property type="evidence" value="ECO:0007669"/>
    <property type="project" value="UniProtKB-SubCell"/>
</dbReference>
<evidence type="ECO:0000256" key="6">
    <source>
        <dbReference type="ARBA" id="ARBA00023136"/>
    </source>
</evidence>